<dbReference type="RefSeq" id="WP_068405085.1">
    <property type="nucleotide sequence ID" value="NZ_CP014504.1"/>
</dbReference>
<protein>
    <recommendedName>
        <fullName evidence="1">Glycosyltransferase 2-like domain-containing protein</fullName>
    </recommendedName>
</protein>
<dbReference type="PATRIC" id="fig|188932.3.peg.4571"/>
<dbReference type="SUPFAM" id="SSF53448">
    <property type="entry name" value="Nucleotide-diphospho-sugar transferases"/>
    <property type="match status" value="1"/>
</dbReference>
<dbReference type="Gene3D" id="3.90.550.10">
    <property type="entry name" value="Spore Coat Polysaccharide Biosynthesis Protein SpsA, Chain A"/>
    <property type="match status" value="1"/>
</dbReference>
<dbReference type="PANTHER" id="PTHR22916:SF3">
    <property type="entry name" value="UDP-GLCNAC:BETAGAL BETA-1,3-N-ACETYLGLUCOSAMINYLTRANSFERASE-LIKE PROTEIN 1"/>
    <property type="match status" value="1"/>
</dbReference>
<dbReference type="Proteomes" id="UP000071561">
    <property type="component" value="Chromosome"/>
</dbReference>
<gene>
    <name evidence="2" type="ORF">AY601_4409</name>
</gene>
<feature type="domain" description="Glycosyltransferase 2-like" evidence="1">
    <location>
        <begin position="7"/>
        <end position="127"/>
    </location>
</feature>
<organism evidence="2 3">
    <name type="scientific">Pedobacter cryoconitis</name>
    <dbReference type="NCBI Taxonomy" id="188932"/>
    <lineage>
        <taxon>Bacteria</taxon>
        <taxon>Pseudomonadati</taxon>
        <taxon>Bacteroidota</taxon>
        <taxon>Sphingobacteriia</taxon>
        <taxon>Sphingobacteriales</taxon>
        <taxon>Sphingobacteriaceae</taxon>
        <taxon>Pedobacter</taxon>
    </lineage>
</organism>
<dbReference type="InterPro" id="IPR001173">
    <property type="entry name" value="Glyco_trans_2-like"/>
</dbReference>
<dbReference type="InterPro" id="IPR029044">
    <property type="entry name" value="Nucleotide-diphossugar_trans"/>
</dbReference>
<evidence type="ECO:0000259" key="1">
    <source>
        <dbReference type="Pfam" id="PF00535"/>
    </source>
</evidence>
<dbReference type="GO" id="GO:0016758">
    <property type="term" value="F:hexosyltransferase activity"/>
    <property type="evidence" value="ECO:0007669"/>
    <property type="project" value="UniProtKB-ARBA"/>
</dbReference>
<accession>A0A127VIY9</accession>
<dbReference type="EMBL" id="CP014504">
    <property type="protein sequence ID" value="AMQ01250.1"/>
    <property type="molecule type" value="Genomic_DNA"/>
</dbReference>
<evidence type="ECO:0000313" key="2">
    <source>
        <dbReference type="EMBL" id="AMQ01250.1"/>
    </source>
</evidence>
<evidence type="ECO:0000313" key="3">
    <source>
        <dbReference type="Proteomes" id="UP000071561"/>
    </source>
</evidence>
<sequence>MQPLLVSIIIPVYNAEKYLEATLRSAIAQTWDHKEIILVDDGSADNSLIIAKSYECSFIKVYNQPNSGASAARNKGLSEAKGDFIQFLDADDLLHPDKISRQMALISAQKDTLAICPVVHFNNDQEHQLTILSPDAYELQFYIASDNPFEFLLNLYGVNKNGGSMIPVHSWLTPASVIEKAGLWNEELSLNDDGEFFCRMAANATAILNTPDTVCYYRKISAGNSLSSHRDDKALTSQFMSIKLIQKHLKTCSKDHRVATVISRLLMELLVQVYPQHKDLALAVERNVKAVGGSRHRPVIGGKVIELIKHIFGWKCARILQYYYQTLKPQTH</sequence>
<keyword evidence="3" id="KW-1185">Reference proteome</keyword>
<dbReference type="Pfam" id="PF00535">
    <property type="entry name" value="Glycos_transf_2"/>
    <property type="match status" value="1"/>
</dbReference>
<dbReference type="AlphaFoldDB" id="A0A127VIY9"/>
<reference evidence="2 3" key="1">
    <citation type="submission" date="2016-03" db="EMBL/GenBank/DDBJ databases">
        <title>Complete genome sequence of Pedobacter cryoconitis PAMC 27485.</title>
        <authorList>
            <person name="Lee J."/>
            <person name="Kim O.-S."/>
        </authorList>
    </citation>
    <scope>NUCLEOTIDE SEQUENCE [LARGE SCALE GENOMIC DNA]</scope>
    <source>
        <strain evidence="2 3">PAMC 27485</strain>
    </source>
</reference>
<proteinExistence type="predicted"/>
<name>A0A127VIY9_9SPHI</name>
<dbReference type="KEGG" id="pcm:AY601_4409"/>
<dbReference type="PANTHER" id="PTHR22916">
    <property type="entry name" value="GLYCOSYLTRANSFERASE"/>
    <property type="match status" value="1"/>
</dbReference>